<feature type="region of interest" description="Disordered" evidence="7">
    <location>
        <begin position="77"/>
        <end position="154"/>
    </location>
</feature>
<dbReference type="Gene3D" id="3.30.559.10">
    <property type="entry name" value="Chloramphenicol acetyltransferase-like domain"/>
    <property type="match status" value="1"/>
</dbReference>
<dbReference type="EC" id="2.3.1.-" evidence="6"/>
<dbReference type="PROSITE" id="PS50968">
    <property type="entry name" value="BIOTINYL_LIPOYL"/>
    <property type="match status" value="1"/>
</dbReference>
<dbReference type="Pfam" id="PF02817">
    <property type="entry name" value="E3_binding"/>
    <property type="match status" value="1"/>
</dbReference>
<evidence type="ECO:0000256" key="6">
    <source>
        <dbReference type="RuleBase" id="RU003423"/>
    </source>
</evidence>
<dbReference type="InterPro" id="IPR050743">
    <property type="entry name" value="2-oxoacid_DH_E2_comp"/>
</dbReference>
<sequence length="447" mass="46702">MKRFSLPDLGEGLTESELVSWRVAVGDHVELNQVIAEVETAKALVELPAPTAGVVTRLHVEPGTTVLVGEALVDFAPDGETAPSPSVPEVDTAEVDRPSGAADREPVLVGYGPRTASGERPRRRARSVGDEAPAPAQTAPISERARPRATPPVRRLARDLGVDLGTLVGTGVGGRIAREEVEHAATGLSGQLPERARGAGAAPAGTPEAPATAADGSVRRPITGVRRRTAEAMVSSAFTAPHVTEFLTVDVTPTMSLLDALARSPRTGDHRVNILTVLAKAVCIAVRRTPAVNASWDEAAGEIVEYGHVGLGIAAATPRGLLVPNIARAEELSLFELADAVADVVRTAREGRTAPAELRGGTITISNVGVFGVDAGTPILNPGEAAIIALGAVRRQPWEFEGQVALRHVVTLSLSFDHRLIDGEQGSRFLVDLGTMLSDPAMVLTMV</sequence>
<evidence type="ECO:0000256" key="5">
    <source>
        <dbReference type="ARBA" id="ARBA00023315"/>
    </source>
</evidence>
<dbReference type="InterPro" id="IPR023213">
    <property type="entry name" value="CAT-like_dom_sf"/>
</dbReference>
<dbReference type="SUPFAM" id="SSF47005">
    <property type="entry name" value="Peripheral subunit-binding domain of 2-oxo acid dehydrogenase complex"/>
    <property type="match status" value="1"/>
</dbReference>
<comment type="cofactor">
    <cofactor evidence="1 6">
        <name>(R)-lipoate</name>
        <dbReference type="ChEBI" id="CHEBI:83088"/>
    </cofactor>
</comment>
<evidence type="ECO:0000259" key="8">
    <source>
        <dbReference type="PROSITE" id="PS50968"/>
    </source>
</evidence>
<dbReference type="AlphaFoldDB" id="A0A3N2C3T0"/>
<keyword evidence="5 6" id="KW-0012">Acyltransferase</keyword>
<organism evidence="10 11">
    <name type="scientific">Plantibacter flavus</name>
    <dbReference type="NCBI Taxonomy" id="150123"/>
    <lineage>
        <taxon>Bacteria</taxon>
        <taxon>Bacillati</taxon>
        <taxon>Actinomycetota</taxon>
        <taxon>Actinomycetes</taxon>
        <taxon>Micrococcales</taxon>
        <taxon>Microbacteriaceae</taxon>
        <taxon>Plantibacter</taxon>
    </lineage>
</organism>
<comment type="caution">
    <text evidence="10">The sequence shown here is derived from an EMBL/GenBank/DDBJ whole genome shotgun (WGS) entry which is preliminary data.</text>
</comment>
<evidence type="ECO:0000256" key="3">
    <source>
        <dbReference type="ARBA" id="ARBA00022679"/>
    </source>
</evidence>
<dbReference type="EMBL" id="RKHL01000001">
    <property type="protein sequence ID" value="ROR82187.1"/>
    <property type="molecule type" value="Genomic_DNA"/>
</dbReference>
<dbReference type="PANTHER" id="PTHR43178">
    <property type="entry name" value="DIHYDROLIPOAMIDE ACETYLTRANSFERASE COMPONENT OF PYRUVATE DEHYDROGENASE COMPLEX"/>
    <property type="match status" value="1"/>
</dbReference>
<dbReference type="Pfam" id="PF00364">
    <property type="entry name" value="Biotin_lipoyl"/>
    <property type="match status" value="1"/>
</dbReference>
<dbReference type="FunFam" id="3.30.559.10:FF:000007">
    <property type="entry name" value="Dihydrolipoamide acetyltransferase component of pyruvate dehydrogenase complex"/>
    <property type="match status" value="1"/>
</dbReference>
<keyword evidence="3 6" id="KW-0808">Transferase</keyword>
<keyword evidence="4 6" id="KW-0450">Lipoyl</keyword>
<evidence type="ECO:0000256" key="1">
    <source>
        <dbReference type="ARBA" id="ARBA00001938"/>
    </source>
</evidence>
<keyword evidence="11" id="KW-1185">Reference proteome</keyword>
<dbReference type="Gene3D" id="4.10.320.10">
    <property type="entry name" value="E3-binding domain"/>
    <property type="match status" value="1"/>
</dbReference>
<dbReference type="PROSITE" id="PS51826">
    <property type="entry name" value="PSBD"/>
    <property type="match status" value="1"/>
</dbReference>
<feature type="compositionally biased region" description="Low complexity" evidence="7">
    <location>
        <begin position="198"/>
        <end position="214"/>
    </location>
</feature>
<proteinExistence type="inferred from homology"/>
<feature type="region of interest" description="Disordered" evidence="7">
    <location>
        <begin position="185"/>
        <end position="221"/>
    </location>
</feature>
<accession>A0A3N2C3T0</accession>
<dbReference type="GO" id="GO:0016407">
    <property type="term" value="F:acetyltransferase activity"/>
    <property type="evidence" value="ECO:0007669"/>
    <property type="project" value="TreeGrafter"/>
</dbReference>
<dbReference type="Pfam" id="PF00198">
    <property type="entry name" value="2-oxoacid_dh"/>
    <property type="match status" value="1"/>
</dbReference>
<dbReference type="SUPFAM" id="SSF52777">
    <property type="entry name" value="CoA-dependent acyltransferases"/>
    <property type="match status" value="1"/>
</dbReference>
<reference evidence="10 11" key="1">
    <citation type="submission" date="2018-11" db="EMBL/GenBank/DDBJ databases">
        <title>Sequencing the genomes of 1000 actinobacteria strains.</title>
        <authorList>
            <person name="Klenk H.-P."/>
        </authorList>
    </citation>
    <scope>NUCLEOTIDE SEQUENCE [LARGE SCALE GENOMIC DNA]</scope>
    <source>
        <strain evidence="10 11">DSM 14012</strain>
    </source>
</reference>
<dbReference type="Gene3D" id="2.40.50.100">
    <property type="match status" value="1"/>
</dbReference>
<dbReference type="SUPFAM" id="SSF51230">
    <property type="entry name" value="Single hybrid motif"/>
    <property type="match status" value="1"/>
</dbReference>
<dbReference type="GO" id="GO:0031405">
    <property type="term" value="F:lipoic acid binding"/>
    <property type="evidence" value="ECO:0007669"/>
    <property type="project" value="TreeGrafter"/>
</dbReference>
<protein>
    <recommendedName>
        <fullName evidence="6">Dihydrolipoamide acetyltransferase component of pyruvate dehydrogenase complex</fullName>
        <ecNumber evidence="6">2.3.1.-</ecNumber>
    </recommendedName>
</protein>
<evidence type="ECO:0000313" key="10">
    <source>
        <dbReference type="EMBL" id="ROR82187.1"/>
    </source>
</evidence>
<feature type="domain" description="Peripheral subunit-binding (PSBD)" evidence="9">
    <location>
        <begin position="148"/>
        <end position="185"/>
    </location>
</feature>
<evidence type="ECO:0000256" key="7">
    <source>
        <dbReference type="SAM" id="MobiDB-lite"/>
    </source>
</evidence>
<feature type="compositionally biased region" description="Basic and acidic residues" evidence="7">
    <location>
        <begin position="94"/>
        <end position="106"/>
    </location>
</feature>
<dbReference type="InterPro" id="IPR001078">
    <property type="entry name" value="2-oxoacid_DH_actylTfrase"/>
</dbReference>
<dbReference type="PANTHER" id="PTHR43178:SF5">
    <property type="entry name" value="LIPOAMIDE ACYLTRANSFERASE COMPONENT OF BRANCHED-CHAIN ALPHA-KETO ACID DEHYDROGENASE COMPLEX, MITOCHONDRIAL"/>
    <property type="match status" value="1"/>
</dbReference>
<evidence type="ECO:0000313" key="11">
    <source>
        <dbReference type="Proteomes" id="UP000266915"/>
    </source>
</evidence>
<gene>
    <name evidence="10" type="ORF">EDD42_2275</name>
</gene>
<dbReference type="Proteomes" id="UP000266915">
    <property type="component" value="Unassembled WGS sequence"/>
</dbReference>
<dbReference type="GO" id="GO:0005737">
    <property type="term" value="C:cytoplasm"/>
    <property type="evidence" value="ECO:0007669"/>
    <property type="project" value="TreeGrafter"/>
</dbReference>
<evidence type="ECO:0000256" key="4">
    <source>
        <dbReference type="ARBA" id="ARBA00022823"/>
    </source>
</evidence>
<dbReference type="CDD" id="cd06849">
    <property type="entry name" value="lipoyl_domain"/>
    <property type="match status" value="1"/>
</dbReference>
<comment type="similarity">
    <text evidence="2 6">Belongs to the 2-oxoacid dehydrogenase family.</text>
</comment>
<evidence type="ECO:0000259" key="9">
    <source>
        <dbReference type="PROSITE" id="PS51826"/>
    </source>
</evidence>
<keyword evidence="10" id="KW-0670">Pyruvate</keyword>
<dbReference type="RefSeq" id="WP_085513054.1">
    <property type="nucleotide sequence ID" value="NZ_FXAP01000005.1"/>
</dbReference>
<dbReference type="InterPro" id="IPR036625">
    <property type="entry name" value="E3-bd_dom_sf"/>
</dbReference>
<name>A0A3N2C3T0_9MICO</name>
<dbReference type="InterPro" id="IPR004167">
    <property type="entry name" value="PSBD"/>
</dbReference>
<dbReference type="InterPro" id="IPR011053">
    <property type="entry name" value="Single_hybrid_motif"/>
</dbReference>
<evidence type="ECO:0000256" key="2">
    <source>
        <dbReference type="ARBA" id="ARBA00007317"/>
    </source>
</evidence>
<dbReference type="InterPro" id="IPR000089">
    <property type="entry name" value="Biotin_lipoyl"/>
</dbReference>
<feature type="domain" description="Lipoyl-binding" evidence="8">
    <location>
        <begin position="1"/>
        <end position="76"/>
    </location>
</feature>